<evidence type="ECO:0000256" key="4">
    <source>
        <dbReference type="ARBA" id="ARBA00022481"/>
    </source>
</evidence>
<keyword evidence="3" id="KW-1003">Cell membrane</keyword>
<dbReference type="InterPro" id="IPR022346">
    <property type="entry name" value="T2SS_GspH"/>
</dbReference>
<dbReference type="EMBL" id="BSPB01000001">
    <property type="protein sequence ID" value="GLS12624.1"/>
    <property type="molecule type" value="Genomic_DNA"/>
</dbReference>
<evidence type="ECO:0000256" key="10">
    <source>
        <dbReference type="ARBA" id="ARBA00030775"/>
    </source>
</evidence>
<evidence type="ECO:0000313" key="13">
    <source>
        <dbReference type="Proteomes" id="UP001156903"/>
    </source>
</evidence>
<reference evidence="13" key="1">
    <citation type="journal article" date="2019" name="Int. J. Syst. Evol. Microbiol.">
        <title>The Global Catalogue of Microorganisms (GCM) 10K type strain sequencing project: providing services to taxonomists for standard genome sequencing and annotation.</title>
        <authorList>
            <consortium name="The Broad Institute Genomics Platform"/>
            <consortium name="The Broad Institute Genome Sequencing Center for Infectious Disease"/>
            <person name="Wu L."/>
            <person name="Ma J."/>
        </authorList>
    </citation>
    <scope>NUCLEOTIDE SEQUENCE [LARGE SCALE GENOMIC DNA]</scope>
    <source>
        <strain evidence="13">NBRC 109341</strain>
    </source>
</reference>
<evidence type="ECO:0000256" key="6">
    <source>
        <dbReference type="ARBA" id="ARBA00022692"/>
    </source>
</evidence>
<keyword evidence="4" id="KW-0488">Methylation</keyword>
<dbReference type="Pfam" id="PF12019">
    <property type="entry name" value="GspH"/>
    <property type="match status" value="1"/>
</dbReference>
<comment type="similarity">
    <text evidence="9">Belongs to the GSP H family.</text>
</comment>
<sequence length="167" mass="17539">MELLVTIVIIAILATLGVPSFTQFLRNWQRDSATRAFMSHVQLARTEAIKTSRKVVMCTSANGTSCASGAGSTNWKQGWVVFVDADSDDDLDTSKGDRILAVRSGSAGIASMTSSDNVAKLTFLSNGLMGSSATTVTVTPSGSSGLKLNKIAISRVGRTSLSTEDQS</sequence>
<dbReference type="Proteomes" id="UP001156903">
    <property type="component" value="Unassembled WGS sequence"/>
</dbReference>
<evidence type="ECO:0000256" key="1">
    <source>
        <dbReference type="ARBA" id="ARBA00004377"/>
    </source>
</evidence>
<dbReference type="InterPro" id="IPR045584">
    <property type="entry name" value="Pilin-like"/>
</dbReference>
<evidence type="ECO:0000256" key="9">
    <source>
        <dbReference type="ARBA" id="ARBA00025772"/>
    </source>
</evidence>
<comment type="caution">
    <text evidence="12">The sequence shown here is derived from an EMBL/GenBank/DDBJ whole genome shotgun (WGS) entry which is preliminary data.</text>
</comment>
<evidence type="ECO:0000313" key="12">
    <source>
        <dbReference type="EMBL" id="GLS12624.1"/>
    </source>
</evidence>
<comment type="subcellular location">
    <subcellularLocation>
        <location evidence="1">Cell inner membrane</location>
        <topology evidence="1">Single-pass membrane protein</topology>
    </subcellularLocation>
</comment>
<evidence type="ECO:0000256" key="5">
    <source>
        <dbReference type="ARBA" id="ARBA00022519"/>
    </source>
</evidence>
<proteinExistence type="inferred from homology"/>
<gene>
    <name evidence="12" type="ORF">GCM10007935_00500</name>
</gene>
<name>A0ABQ6BXK6_9BURK</name>
<keyword evidence="5" id="KW-0997">Cell inner membrane</keyword>
<dbReference type="SUPFAM" id="SSF54523">
    <property type="entry name" value="Pili subunits"/>
    <property type="match status" value="1"/>
</dbReference>
<evidence type="ECO:0000256" key="8">
    <source>
        <dbReference type="ARBA" id="ARBA00023136"/>
    </source>
</evidence>
<evidence type="ECO:0000259" key="11">
    <source>
        <dbReference type="Pfam" id="PF12019"/>
    </source>
</evidence>
<feature type="domain" description="General secretion pathway GspH" evidence="11">
    <location>
        <begin position="33"/>
        <end position="146"/>
    </location>
</feature>
<evidence type="ECO:0000256" key="2">
    <source>
        <dbReference type="ARBA" id="ARBA00021549"/>
    </source>
</evidence>
<protein>
    <recommendedName>
        <fullName evidence="2">Type II secretion system protein H</fullName>
    </recommendedName>
    <alternativeName>
        <fullName evidence="10">General secretion pathway protein H</fullName>
    </alternativeName>
</protein>
<accession>A0ABQ6BXK6</accession>
<dbReference type="Gene3D" id="3.55.40.10">
    <property type="entry name" value="minor pseudopilin epsh domain"/>
    <property type="match status" value="1"/>
</dbReference>
<evidence type="ECO:0000256" key="7">
    <source>
        <dbReference type="ARBA" id="ARBA00022989"/>
    </source>
</evidence>
<keyword evidence="7" id="KW-1133">Transmembrane helix</keyword>
<evidence type="ECO:0000256" key="3">
    <source>
        <dbReference type="ARBA" id="ARBA00022475"/>
    </source>
</evidence>
<keyword evidence="13" id="KW-1185">Reference proteome</keyword>
<keyword evidence="8" id="KW-0472">Membrane</keyword>
<organism evidence="12 13">
    <name type="scientific">Hydrogenophaga electricum</name>
    <dbReference type="NCBI Taxonomy" id="1230953"/>
    <lineage>
        <taxon>Bacteria</taxon>
        <taxon>Pseudomonadati</taxon>
        <taxon>Pseudomonadota</taxon>
        <taxon>Betaproteobacteria</taxon>
        <taxon>Burkholderiales</taxon>
        <taxon>Comamonadaceae</taxon>
        <taxon>Hydrogenophaga</taxon>
    </lineage>
</organism>
<keyword evidence="6" id="KW-0812">Transmembrane</keyword>